<feature type="chain" id="PRO_5018672521" evidence="3">
    <location>
        <begin position="20"/>
        <end position="331"/>
    </location>
</feature>
<dbReference type="FunFam" id="3.90.70.10:FF:000096">
    <property type="entry name" value="Cathepsin B-like cysteine protease"/>
    <property type="match status" value="1"/>
</dbReference>
<dbReference type="Gene3D" id="3.90.70.10">
    <property type="entry name" value="Cysteine proteinases"/>
    <property type="match status" value="1"/>
</dbReference>
<organism evidence="5 6">
    <name type="scientific">Bodo saltans</name>
    <name type="common">Flagellated protozoan</name>
    <dbReference type="NCBI Taxonomy" id="75058"/>
    <lineage>
        <taxon>Eukaryota</taxon>
        <taxon>Discoba</taxon>
        <taxon>Euglenozoa</taxon>
        <taxon>Kinetoplastea</taxon>
        <taxon>Metakinetoplastina</taxon>
        <taxon>Eubodonida</taxon>
        <taxon>Bodonidae</taxon>
        <taxon>Bodo</taxon>
    </lineage>
</organism>
<accession>A0A0S4IN52</accession>
<dbReference type="Pfam" id="PF00112">
    <property type="entry name" value="Peptidase_C1"/>
    <property type="match status" value="1"/>
</dbReference>
<dbReference type="InterPro" id="IPR000169">
    <property type="entry name" value="Pept_cys_AS"/>
</dbReference>
<dbReference type="PROSITE" id="PS00139">
    <property type="entry name" value="THIOL_PROTEASE_CYS"/>
    <property type="match status" value="1"/>
</dbReference>
<dbReference type="OMA" id="DEKIPYW"/>
<dbReference type="PROSITE" id="PS00639">
    <property type="entry name" value="THIOL_PROTEASE_HIS"/>
    <property type="match status" value="1"/>
</dbReference>
<dbReference type="PRINTS" id="PR00705">
    <property type="entry name" value="PAPAIN"/>
</dbReference>
<comment type="similarity">
    <text evidence="1">Belongs to the peptidase C1 family.</text>
</comment>
<name>A0A0S4IN52_BODSA</name>
<keyword evidence="6" id="KW-1185">Reference proteome</keyword>
<comment type="function">
    <text evidence="2">Thiol protease which is required for parasite excystation and invasion of the proximal small intestine of the human host.</text>
</comment>
<gene>
    <name evidence="5" type="ORF">BSAL_64060</name>
</gene>
<sequence>MRSAVVTIALCAATAVALSAIEKGPLLTPEFAAAVNAKTNGAWTASHDNGYLLRGACRADIKKLLGVKKNEKVVLPKKSFSANERAQTIPDSFDAATQWPQCPTITHIRDQSACGSCWAVAAAEAMSDRYCIGGGQQDLLISAANLMECCWWCGSGCEGGDPASAWSYWTSTGLVADTCQPYPFAKCAHHTTNSTYPPCPSNTYPTPSCSSTCSSSSTSPVYYKGSSSYTLAGVADFQQEVLANGPIEVAFDVYEDFLSYTGGVYIRTSSQYLGGHAVRLVGWGTLNGVPYWKIANSWNADWGLNGYFLIRRGTDECGIEDSGAAGLALIS</sequence>
<dbReference type="SUPFAM" id="SSF54001">
    <property type="entry name" value="Cysteine proteinases"/>
    <property type="match status" value="1"/>
</dbReference>
<dbReference type="InterPro" id="IPR025660">
    <property type="entry name" value="Pept_his_AS"/>
</dbReference>
<dbReference type="CDD" id="cd02620">
    <property type="entry name" value="Peptidase_C1A_CathepsinB"/>
    <property type="match status" value="1"/>
</dbReference>
<dbReference type="GO" id="GO:0008234">
    <property type="term" value="F:cysteine-type peptidase activity"/>
    <property type="evidence" value="ECO:0007669"/>
    <property type="project" value="InterPro"/>
</dbReference>
<dbReference type="SMART" id="SM00645">
    <property type="entry name" value="Pept_C1"/>
    <property type="match status" value="1"/>
</dbReference>
<evidence type="ECO:0000256" key="3">
    <source>
        <dbReference type="SAM" id="SignalP"/>
    </source>
</evidence>
<evidence type="ECO:0000259" key="4">
    <source>
        <dbReference type="SMART" id="SM00645"/>
    </source>
</evidence>
<evidence type="ECO:0000256" key="2">
    <source>
        <dbReference type="ARBA" id="ARBA00060028"/>
    </source>
</evidence>
<feature type="domain" description="Peptidase C1A papain C-terminal" evidence="4">
    <location>
        <begin position="89"/>
        <end position="327"/>
    </location>
</feature>
<dbReference type="Proteomes" id="UP000051952">
    <property type="component" value="Unassembled WGS sequence"/>
</dbReference>
<evidence type="ECO:0000256" key="1">
    <source>
        <dbReference type="ARBA" id="ARBA00008455"/>
    </source>
</evidence>
<proteinExistence type="inferred from homology"/>
<feature type="signal peptide" evidence="3">
    <location>
        <begin position="1"/>
        <end position="19"/>
    </location>
</feature>
<evidence type="ECO:0000313" key="5">
    <source>
        <dbReference type="EMBL" id="CUF61224.1"/>
    </source>
</evidence>
<dbReference type="VEuPathDB" id="TriTrypDB:BSAL_64060"/>
<dbReference type="InterPro" id="IPR013128">
    <property type="entry name" value="Peptidase_C1A"/>
</dbReference>
<keyword evidence="3" id="KW-0732">Signal</keyword>
<dbReference type="PANTHER" id="PTHR12411">
    <property type="entry name" value="CYSTEINE PROTEASE FAMILY C1-RELATED"/>
    <property type="match status" value="1"/>
</dbReference>
<reference evidence="6" key="1">
    <citation type="submission" date="2015-09" db="EMBL/GenBank/DDBJ databases">
        <authorList>
            <consortium name="Pathogen Informatics"/>
        </authorList>
    </citation>
    <scope>NUCLEOTIDE SEQUENCE [LARGE SCALE GENOMIC DNA]</scope>
    <source>
        <strain evidence="6">Lake Konstanz</strain>
    </source>
</reference>
<dbReference type="InterPro" id="IPR038765">
    <property type="entry name" value="Papain-like_cys_pep_sf"/>
</dbReference>
<dbReference type="InterPro" id="IPR000668">
    <property type="entry name" value="Peptidase_C1A_C"/>
</dbReference>
<dbReference type="AlphaFoldDB" id="A0A0S4IN52"/>
<dbReference type="GO" id="GO:0006508">
    <property type="term" value="P:proteolysis"/>
    <property type="evidence" value="ECO:0007669"/>
    <property type="project" value="InterPro"/>
</dbReference>
<evidence type="ECO:0000313" key="6">
    <source>
        <dbReference type="Proteomes" id="UP000051952"/>
    </source>
</evidence>
<dbReference type="OrthoDB" id="640249at2759"/>
<protein>
    <submittedName>
        <fullName evidence="5">Cathepsin B, putative</fullName>
    </submittedName>
</protein>
<dbReference type="EMBL" id="CYKH01000368">
    <property type="protein sequence ID" value="CUF61224.1"/>
    <property type="molecule type" value="Genomic_DNA"/>
</dbReference>